<accession>A0A135YLN1</accession>
<dbReference type="EMBL" id="LSQZ01000099">
    <property type="protein sequence ID" value="KXI10290.1"/>
    <property type="molecule type" value="Genomic_DNA"/>
</dbReference>
<protein>
    <submittedName>
        <fullName evidence="1">Uncharacterized protein</fullName>
    </submittedName>
</protein>
<dbReference type="AlphaFoldDB" id="A0A135YLN1"/>
<sequence length="139" mass="16048">MIKRHLGIGVFFCANERGDNMGGRGASLGSFNSEKSNHFFAVHEDGSRAKITEYKFFENKGLFYAREEGSGEWISPMTREQALRDAKNAVKATLVDPKKLDKYKKHVAKIEKKNAEKWRKEDIKDRLKRMKNGEKFYAN</sequence>
<evidence type="ECO:0000313" key="1">
    <source>
        <dbReference type="EMBL" id="KXI10290.1"/>
    </source>
</evidence>
<dbReference type="PATRIC" id="fig|1261.3.peg.926"/>
<reference evidence="1 2" key="1">
    <citation type="submission" date="2016-02" db="EMBL/GenBank/DDBJ databases">
        <authorList>
            <person name="Wen L."/>
            <person name="He K."/>
            <person name="Yang H."/>
        </authorList>
    </citation>
    <scope>NUCLEOTIDE SEQUENCE [LARGE SCALE GENOMIC DNA]</scope>
    <source>
        <strain evidence="1 2">MJR8628A</strain>
    </source>
</reference>
<name>A0A135YLN1_9FIRM</name>
<proteinExistence type="predicted"/>
<dbReference type="Proteomes" id="UP000070326">
    <property type="component" value="Unassembled WGS sequence"/>
</dbReference>
<gene>
    <name evidence="1" type="ORF">HMPREF3195_01876</name>
</gene>
<organism evidence="1 2">
    <name type="scientific">Peptostreptococcus anaerobius</name>
    <dbReference type="NCBI Taxonomy" id="1261"/>
    <lineage>
        <taxon>Bacteria</taxon>
        <taxon>Bacillati</taxon>
        <taxon>Bacillota</taxon>
        <taxon>Clostridia</taxon>
        <taxon>Peptostreptococcales</taxon>
        <taxon>Peptostreptococcaceae</taxon>
        <taxon>Peptostreptococcus</taxon>
    </lineage>
</organism>
<comment type="caution">
    <text evidence="1">The sequence shown here is derived from an EMBL/GenBank/DDBJ whole genome shotgun (WGS) entry which is preliminary data.</text>
</comment>
<dbReference type="STRING" id="1261.HMPREF3195_01876"/>
<evidence type="ECO:0000313" key="2">
    <source>
        <dbReference type="Proteomes" id="UP000070326"/>
    </source>
</evidence>